<dbReference type="GO" id="GO:0003677">
    <property type="term" value="F:DNA binding"/>
    <property type="evidence" value="ECO:0007669"/>
    <property type="project" value="UniProtKB-KW"/>
</dbReference>
<dbReference type="PANTHER" id="PTHR11849:SF191">
    <property type="entry name" value="ECDYSONE-INDUCED PROTEIN 74EF ISOFORM B"/>
    <property type="match status" value="1"/>
</dbReference>
<proteinExistence type="inferred from homology"/>
<evidence type="ECO:0000259" key="8">
    <source>
        <dbReference type="PROSITE" id="PS50061"/>
    </source>
</evidence>
<dbReference type="PANTHER" id="PTHR11849">
    <property type="entry name" value="ETS"/>
    <property type="match status" value="1"/>
</dbReference>
<dbReference type="PROSITE" id="PS00345">
    <property type="entry name" value="ETS_DOMAIN_1"/>
    <property type="match status" value="1"/>
</dbReference>
<reference evidence="9 10" key="1">
    <citation type="submission" date="2024-11" db="EMBL/GenBank/DDBJ databases">
        <title>Chromosome-level genome assembly of the freshwater bivalve Anodonta woodiana.</title>
        <authorList>
            <person name="Chen X."/>
        </authorList>
    </citation>
    <scope>NUCLEOTIDE SEQUENCE [LARGE SCALE GENOMIC DNA]</scope>
    <source>
        <strain evidence="9">MN2024</strain>
        <tissue evidence="9">Gills</tissue>
    </source>
</reference>
<keyword evidence="3" id="KW-0217">Developmental protein</keyword>
<evidence type="ECO:0000256" key="4">
    <source>
        <dbReference type="ARBA" id="ARBA00023125"/>
    </source>
</evidence>
<dbReference type="Gene3D" id="1.10.10.10">
    <property type="entry name" value="Winged helix-like DNA-binding domain superfamily/Winged helix DNA-binding domain"/>
    <property type="match status" value="1"/>
</dbReference>
<gene>
    <name evidence="9" type="ORF">ACJMK2_032774</name>
</gene>
<keyword evidence="4 6" id="KW-0238">DNA-binding</keyword>
<evidence type="ECO:0000256" key="2">
    <source>
        <dbReference type="ARBA" id="ARBA00005562"/>
    </source>
</evidence>
<keyword evidence="5 6" id="KW-0539">Nucleus</keyword>
<dbReference type="SMART" id="SM00413">
    <property type="entry name" value="ETS"/>
    <property type="match status" value="1"/>
</dbReference>
<keyword evidence="10" id="KW-1185">Reference proteome</keyword>
<dbReference type="SUPFAM" id="SSF46785">
    <property type="entry name" value="Winged helix' DNA-binding domain"/>
    <property type="match status" value="1"/>
</dbReference>
<evidence type="ECO:0000256" key="6">
    <source>
        <dbReference type="RuleBase" id="RU004019"/>
    </source>
</evidence>
<feature type="region of interest" description="Disordered" evidence="7">
    <location>
        <begin position="276"/>
        <end position="324"/>
    </location>
</feature>
<dbReference type="AlphaFoldDB" id="A0ABD3X4N2"/>
<name>A0ABD3X4N2_SINWO</name>
<dbReference type="GO" id="GO:0040034">
    <property type="term" value="P:regulation of development, heterochronic"/>
    <property type="evidence" value="ECO:0007669"/>
    <property type="project" value="UniProtKB-ARBA"/>
</dbReference>
<evidence type="ECO:0000256" key="3">
    <source>
        <dbReference type="ARBA" id="ARBA00022473"/>
    </source>
</evidence>
<dbReference type="FunFam" id="1.10.10.10:FF:000411">
    <property type="entry name" value="Ecdysone-induced protein 74EF isoform A"/>
    <property type="match status" value="1"/>
</dbReference>
<dbReference type="InterPro" id="IPR000418">
    <property type="entry name" value="Ets_dom"/>
</dbReference>
<dbReference type="InterPro" id="IPR036388">
    <property type="entry name" value="WH-like_DNA-bd_sf"/>
</dbReference>
<evidence type="ECO:0000313" key="9">
    <source>
        <dbReference type="EMBL" id="KAL3880541.1"/>
    </source>
</evidence>
<protein>
    <recommendedName>
        <fullName evidence="8">ETS domain-containing protein</fullName>
    </recommendedName>
</protein>
<organism evidence="9 10">
    <name type="scientific">Sinanodonta woodiana</name>
    <name type="common">Chinese pond mussel</name>
    <name type="synonym">Anodonta woodiana</name>
    <dbReference type="NCBI Taxonomy" id="1069815"/>
    <lineage>
        <taxon>Eukaryota</taxon>
        <taxon>Metazoa</taxon>
        <taxon>Spiralia</taxon>
        <taxon>Lophotrochozoa</taxon>
        <taxon>Mollusca</taxon>
        <taxon>Bivalvia</taxon>
        <taxon>Autobranchia</taxon>
        <taxon>Heteroconchia</taxon>
        <taxon>Palaeoheterodonta</taxon>
        <taxon>Unionida</taxon>
        <taxon>Unionoidea</taxon>
        <taxon>Unionidae</taxon>
        <taxon>Unioninae</taxon>
        <taxon>Sinanodonta</taxon>
    </lineage>
</organism>
<dbReference type="InterPro" id="IPR046328">
    <property type="entry name" value="ETS_fam"/>
</dbReference>
<evidence type="ECO:0000256" key="1">
    <source>
        <dbReference type="ARBA" id="ARBA00004123"/>
    </source>
</evidence>
<sequence length="430" mass="48701">MMDILDRCHETMVDVLPLDADDIPSKILGETWNLPFQDEYPGLETTDEQDNGPPVVVFHEPEILAEMMSEKLHGLESEDCDNIDNQIRRSQCSKFYQDMCFKVNEQILSDSDQTSPNITDSAESESDEECYVVLRQARKVRRRLMYKKDRRVETCEEQQQKNGHQMAVEALLSMESPGASSESKTFLQGILQQANSATLPPSPADSDSGVSSDLENTNEDRFRLQGYLSSPPPVRISSPGAPFVPPFCQPPPAHQPLPAHFNAATHVAMRPDHLYQSTNSHLHSPGLPYTSECDSGAATTPPSSPIRPKNKKGRKPKLPGDCPINLPKRKRESCTTYLWEFLLQLLQNRETCPRYIKWTNRERGIFKLVDSKAVSKLWGLHKNKPDMNYETMGRALRYYYARGILNKVDGQRLVYQFAEVPKGIIEIDCS</sequence>
<feature type="region of interest" description="Disordered" evidence="7">
    <location>
        <begin position="196"/>
        <end position="215"/>
    </location>
</feature>
<dbReference type="PROSITE" id="PS50061">
    <property type="entry name" value="ETS_DOMAIN_3"/>
    <property type="match status" value="1"/>
</dbReference>
<dbReference type="PROSITE" id="PS00346">
    <property type="entry name" value="ETS_DOMAIN_2"/>
    <property type="match status" value="1"/>
</dbReference>
<accession>A0ABD3X4N2</accession>
<evidence type="ECO:0000256" key="7">
    <source>
        <dbReference type="SAM" id="MobiDB-lite"/>
    </source>
</evidence>
<dbReference type="Proteomes" id="UP001634394">
    <property type="component" value="Unassembled WGS sequence"/>
</dbReference>
<feature type="compositionally biased region" description="Basic residues" evidence="7">
    <location>
        <begin position="308"/>
        <end position="317"/>
    </location>
</feature>
<evidence type="ECO:0000256" key="5">
    <source>
        <dbReference type="ARBA" id="ARBA00023242"/>
    </source>
</evidence>
<comment type="similarity">
    <text evidence="2 6">Belongs to the ETS family.</text>
</comment>
<dbReference type="Pfam" id="PF00178">
    <property type="entry name" value="Ets"/>
    <property type="match status" value="1"/>
</dbReference>
<comment type="subcellular location">
    <subcellularLocation>
        <location evidence="1 6">Nucleus</location>
    </subcellularLocation>
</comment>
<dbReference type="PRINTS" id="PR00454">
    <property type="entry name" value="ETSDOMAIN"/>
</dbReference>
<dbReference type="EMBL" id="JBJQND010000004">
    <property type="protein sequence ID" value="KAL3880541.1"/>
    <property type="molecule type" value="Genomic_DNA"/>
</dbReference>
<evidence type="ECO:0000313" key="10">
    <source>
        <dbReference type="Proteomes" id="UP001634394"/>
    </source>
</evidence>
<dbReference type="GO" id="GO:0005634">
    <property type="term" value="C:nucleus"/>
    <property type="evidence" value="ECO:0007669"/>
    <property type="project" value="UniProtKB-SubCell"/>
</dbReference>
<feature type="domain" description="ETS" evidence="8">
    <location>
        <begin position="336"/>
        <end position="418"/>
    </location>
</feature>
<comment type="caution">
    <text evidence="9">The sequence shown here is derived from an EMBL/GenBank/DDBJ whole genome shotgun (WGS) entry which is preliminary data.</text>
</comment>
<dbReference type="InterPro" id="IPR036390">
    <property type="entry name" value="WH_DNA-bd_sf"/>
</dbReference>